<dbReference type="PANTHER" id="PTHR39201:SF1">
    <property type="entry name" value="FLAVODOXIN-LIKE DOMAIN-CONTAINING PROTEIN"/>
    <property type="match status" value="1"/>
</dbReference>
<dbReference type="InterPro" id="IPR008254">
    <property type="entry name" value="Flavodoxin/NO_synth"/>
</dbReference>
<dbReference type="eggNOG" id="COG0716">
    <property type="taxonomic scope" value="Bacteria"/>
</dbReference>
<dbReference type="Proteomes" id="UP000029080">
    <property type="component" value="Unassembled WGS sequence"/>
</dbReference>
<feature type="domain" description="Flavodoxin-like" evidence="1">
    <location>
        <begin position="5"/>
        <end position="160"/>
    </location>
</feature>
<dbReference type="InterPro" id="IPR029039">
    <property type="entry name" value="Flavoprotein-like_sf"/>
</dbReference>
<dbReference type="AlphaFoldDB" id="A0A087EKQ1"/>
<sequence>MNKRKVVTYFSITGTTERAARLLVEAAGADVVPIEAQTPYSSADVDWRNKQSRCVAEHEDPALRPEIASAPNAGEYDVIFLGYPLWWEQAPNIIRSFLESQQWEGKTIIPFATSSSSISGSDGKHLHSSASDADWKEGRRITYRDTVQSLGRWIQQLGIE</sequence>
<comment type="caution">
    <text evidence="2">The sequence shown here is derived from an EMBL/GenBank/DDBJ whole genome shotgun (WGS) entry which is preliminary data.</text>
</comment>
<name>A0A087EKQ1_9BIFI</name>
<gene>
    <name evidence="2" type="ORF">BITS_0867</name>
</gene>
<accession>A0A087EKQ1</accession>
<proteinExistence type="predicted"/>
<organism evidence="2 3">
    <name type="scientific">Bifidobacterium tsurumiense</name>
    <dbReference type="NCBI Taxonomy" id="356829"/>
    <lineage>
        <taxon>Bacteria</taxon>
        <taxon>Bacillati</taxon>
        <taxon>Actinomycetota</taxon>
        <taxon>Actinomycetes</taxon>
        <taxon>Bifidobacteriales</taxon>
        <taxon>Bifidobacteriaceae</taxon>
        <taxon>Bifidobacterium</taxon>
    </lineage>
</organism>
<dbReference type="PROSITE" id="PS50902">
    <property type="entry name" value="FLAVODOXIN_LIKE"/>
    <property type="match status" value="1"/>
</dbReference>
<evidence type="ECO:0000259" key="1">
    <source>
        <dbReference type="PROSITE" id="PS50902"/>
    </source>
</evidence>
<dbReference type="PANTHER" id="PTHR39201">
    <property type="entry name" value="EXPORTED PROTEIN-RELATED"/>
    <property type="match status" value="1"/>
</dbReference>
<reference evidence="2 3" key="1">
    <citation type="submission" date="2014-03" db="EMBL/GenBank/DDBJ databases">
        <title>Genomics of Bifidobacteria.</title>
        <authorList>
            <person name="Ventura M."/>
            <person name="Milani C."/>
            <person name="Lugli G.A."/>
        </authorList>
    </citation>
    <scope>NUCLEOTIDE SEQUENCE [LARGE SCALE GENOMIC DNA]</scope>
    <source>
        <strain evidence="2 3">JCM 13495</strain>
    </source>
</reference>
<dbReference type="EMBL" id="JGZU01000002">
    <property type="protein sequence ID" value="KFJ08352.1"/>
    <property type="molecule type" value="Genomic_DNA"/>
</dbReference>
<protein>
    <submittedName>
        <fullName evidence="2">Flavodoxin</fullName>
    </submittedName>
</protein>
<dbReference type="SUPFAM" id="SSF52218">
    <property type="entry name" value="Flavoproteins"/>
    <property type="match status" value="1"/>
</dbReference>
<dbReference type="Gene3D" id="3.40.50.360">
    <property type="match status" value="1"/>
</dbReference>
<evidence type="ECO:0000313" key="3">
    <source>
        <dbReference type="Proteomes" id="UP000029080"/>
    </source>
</evidence>
<dbReference type="Pfam" id="PF12682">
    <property type="entry name" value="Flavodoxin_4"/>
    <property type="match status" value="1"/>
</dbReference>
<dbReference type="GO" id="GO:0010181">
    <property type="term" value="F:FMN binding"/>
    <property type="evidence" value="ECO:0007669"/>
    <property type="project" value="InterPro"/>
</dbReference>
<keyword evidence="3" id="KW-1185">Reference proteome</keyword>
<dbReference type="STRING" id="356829.BITS_0867"/>
<evidence type="ECO:0000313" key="2">
    <source>
        <dbReference type="EMBL" id="KFJ08352.1"/>
    </source>
</evidence>